<organism evidence="1 2">
    <name type="scientific">Weissella minor</name>
    <dbReference type="NCBI Taxonomy" id="1620"/>
    <lineage>
        <taxon>Bacteria</taxon>
        <taxon>Bacillati</taxon>
        <taxon>Bacillota</taxon>
        <taxon>Bacilli</taxon>
        <taxon>Lactobacillales</taxon>
        <taxon>Lactobacillaceae</taxon>
        <taxon>Weissella</taxon>
    </lineage>
</organism>
<evidence type="ECO:0000313" key="2">
    <source>
        <dbReference type="Proteomes" id="UP000051673"/>
    </source>
</evidence>
<keyword evidence="2" id="KW-1185">Reference proteome</keyword>
<dbReference type="Proteomes" id="UP000051673">
    <property type="component" value="Unassembled WGS sequence"/>
</dbReference>
<protein>
    <submittedName>
        <fullName evidence="1">Uncharacterized protein</fullName>
    </submittedName>
</protein>
<dbReference type="PATRIC" id="fig|1620.3.peg.128"/>
<evidence type="ECO:0000313" key="1">
    <source>
        <dbReference type="EMBL" id="KRN76622.1"/>
    </source>
</evidence>
<accession>A0A0R2JH08</accession>
<dbReference type="RefSeq" id="WP_057787159.1">
    <property type="nucleotide sequence ID" value="NZ_JQCD01000024.1"/>
</dbReference>
<gene>
    <name evidence="1" type="ORF">IV67_GL000123</name>
</gene>
<proteinExistence type="predicted"/>
<name>A0A0R2JH08_9LACO</name>
<reference evidence="1 2" key="1">
    <citation type="journal article" date="2015" name="Genome Announc.">
        <title>Expanding the biotechnology potential of lactobacilli through comparative genomics of 213 strains and associated genera.</title>
        <authorList>
            <person name="Sun Z."/>
            <person name="Harris H.M."/>
            <person name="McCann A."/>
            <person name="Guo C."/>
            <person name="Argimon S."/>
            <person name="Zhang W."/>
            <person name="Yang X."/>
            <person name="Jeffery I.B."/>
            <person name="Cooney J.C."/>
            <person name="Kagawa T.F."/>
            <person name="Liu W."/>
            <person name="Song Y."/>
            <person name="Salvetti E."/>
            <person name="Wrobel A."/>
            <person name="Rasinkangas P."/>
            <person name="Parkhill J."/>
            <person name="Rea M.C."/>
            <person name="O'Sullivan O."/>
            <person name="Ritari J."/>
            <person name="Douillard F.P."/>
            <person name="Paul Ross R."/>
            <person name="Yang R."/>
            <person name="Briner A.E."/>
            <person name="Felis G.E."/>
            <person name="de Vos W.M."/>
            <person name="Barrangou R."/>
            <person name="Klaenhammer T.R."/>
            <person name="Caufield P.W."/>
            <person name="Cui Y."/>
            <person name="Zhang H."/>
            <person name="O'Toole P.W."/>
        </authorList>
    </citation>
    <scope>NUCLEOTIDE SEQUENCE [LARGE SCALE GENOMIC DNA]</scope>
    <source>
        <strain evidence="1 2">DSM 20014</strain>
    </source>
</reference>
<dbReference type="STRING" id="1620.IV67_GL000123"/>
<comment type="caution">
    <text evidence="1">The sequence shown here is derived from an EMBL/GenBank/DDBJ whole genome shotgun (WGS) entry which is preliminary data.</text>
</comment>
<dbReference type="OrthoDB" id="2519897at2"/>
<dbReference type="EMBL" id="JQCD01000024">
    <property type="protein sequence ID" value="KRN76622.1"/>
    <property type="molecule type" value="Genomic_DNA"/>
</dbReference>
<dbReference type="AlphaFoldDB" id="A0A0R2JH08"/>
<sequence length="307" mass="34192">MTPAATDLTIGDGLVGQGVAFSPEYYAMVTVSKEKDTALLLYNKKTKKQFVLGDFGKHDSGQVGHANDVSFLTPTMQNEKYLAVAHMKVGGIVPVIKIIGETNARVVSQFKLVDSQGALLPIGVTSTEVIGNELWVSGAYSGVKSSWWHGSFNPKNLDTNQNIVLTRECLYQPERRDIDMLIGTYEPQNRGGQSDFIHEGYHYKVTTTKMELNTISNDEMNGHEVRRSIGNPYGQLVVQMKKPDNPNQAPKITGRYWYQDAEWDGDRHLISNEFEKVFIEDGMVKVNNIRRYANGANKTVITTLGAL</sequence>